<dbReference type="Proteomes" id="UP000694417">
    <property type="component" value="Unplaced"/>
</dbReference>
<keyword evidence="3" id="KW-0808">Transferase</keyword>
<dbReference type="InterPro" id="IPR010987">
    <property type="entry name" value="Glutathione-S-Trfase_C-like"/>
</dbReference>
<dbReference type="PANTHER" id="PTHR11571">
    <property type="entry name" value="GLUTATHIONE S-TRANSFERASE"/>
    <property type="match status" value="1"/>
</dbReference>
<dbReference type="GO" id="GO:0004364">
    <property type="term" value="F:glutathione transferase activity"/>
    <property type="evidence" value="ECO:0007669"/>
    <property type="project" value="UniProtKB-EC"/>
</dbReference>
<dbReference type="PROSITE" id="PS50404">
    <property type="entry name" value="GST_NTER"/>
    <property type="match status" value="2"/>
</dbReference>
<dbReference type="SFLD" id="SFLDG01205">
    <property type="entry name" value="AMPS.1"/>
    <property type="match status" value="1"/>
</dbReference>
<dbReference type="FunFam" id="1.20.1050.10:FF:000005">
    <property type="entry name" value="Glutathione S-transferase A1"/>
    <property type="match status" value="1"/>
</dbReference>
<evidence type="ECO:0000259" key="5">
    <source>
        <dbReference type="PROSITE" id="PS50405"/>
    </source>
</evidence>
<dbReference type="SFLD" id="SFLDG00363">
    <property type="entry name" value="AMPS_(cytGST):_Alpha-__Mu-__Pi"/>
    <property type="match status" value="1"/>
</dbReference>
<dbReference type="Gene3D" id="3.40.30.10">
    <property type="entry name" value="Glutaredoxin"/>
    <property type="match status" value="2"/>
</dbReference>
<feature type="domain" description="GST N-terminal" evidence="4">
    <location>
        <begin position="3"/>
        <end position="83"/>
    </location>
</feature>
<dbReference type="SUPFAM" id="SSF47616">
    <property type="entry name" value="GST C-terminal domain-like"/>
    <property type="match status" value="2"/>
</dbReference>
<dbReference type="InterPro" id="IPR004046">
    <property type="entry name" value="GST_C"/>
</dbReference>
<dbReference type="InterPro" id="IPR003080">
    <property type="entry name" value="GST_alpha"/>
</dbReference>
<dbReference type="InterPro" id="IPR004045">
    <property type="entry name" value="Glutathione_S-Trfase_N"/>
</dbReference>
<dbReference type="InterPro" id="IPR036282">
    <property type="entry name" value="Glutathione-S-Trfase_C_sf"/>
</dbReference>
<dbReference type="AlphaFoldDB" id="A0A8D2I7F8"/>
<dbReference type="InterPro" id="IPR040079">
    <property type="entry name" value="Glutathione_S-Trfase"/>
</dbReference>
<reference evidence="6" key="1">
    <citation type="submission" date="2025-08" db="UniProtKB">
        <authorList>
            <consortium name="Ensembl"/>
        </authorList>
    </citation>
    <scope>IDENTIFICATION</scope>
</reference>
<evidence type="ECO:0000313" key="6">
    <source>
        <dbReference type="Ensembl" id="ENSUPAP00010023405.1"/>
    </source>
</evidence>
<dbReference type="SFLD" id="SFLDS00019">
    <property type="entry name" value="Glutathione_Transferase_(cytos"/>
    <property type="match status" value="2"/>
</dbReference>
<dbReference type="InterPro" id="IPR050213">
    <property type="entry name" value="GST_superfamily"/>
</dbReference>
<dbReference type="GO" id="GO:0006749">
    <property type="term" value="P:glutathione metabolic process"/>
    <property type="evidence" value="ECO:0007669"/>
    <property type="project" value="TreeGrafter"/>
</dbReference>
<dbReference type="Ensembl" id="ENSUPAT00010026637.1">
    <property type="protein sequence ID" value="ENSUPAP00010023405.1"/>
    <property type="gene ID" value="ENSUPAG00010018562.1"/>
</dbReference>
<evidence type="ECO:0000256" key="3">
    <source>
        <dbReference type="ARBA" id="ARBA00022679"/>
    </source>
</evidence>
<comment type="similarity">
    <text evidence="1">Belongs to the GST superfamily. Alpha family.</text>
</comment>
<reference evidence="6" key="2">
    <citation type="submission" date="2025-09" db="UniProtKB">
        <authorList>
            <consortium name="Ensembl"/>
        </authorList>
    </citation>
    <scope>IDENTIFICATION</scope>
</reference>
<evidence type="ECO:0000256" key="2">
    <source>
        <dbReference type="ARBA" id="ARBA00012452"/>
    </source>
</evidence>
<organism evidence="6 7">
    <name type="scientific">Urocitellus parryii</name>
    <name type="common">Arctic ground squirrel</name>
    <name type="synonym">Spermophilus parryii</name>
    <dbReference type="NCBI Taxonomy" id="9999"/>
    <lineage>
        <taxon>Eukaryota</taxon>
        <taxon>Metazoa</taxon>
        <taxon>Chordata</taxon>
        <taxon>Craniata</taxon>
        <taxon>Vertebrata</taxon>
        <taxon>Euteleostomi</taxon>
        <taxon>Mammalia</taxon>
        <taxon>Eutheria</taxon>
        <taxon>Euarchontoglires</taxon>
        <taxon>Glires</taxon>
        <taxon>Rodentia</taxon>
        <taxon>Sciuromorpha</taxon>
        <taxon>Sciuridae</taxon>
        <taxon>Xerinae</taxon>
        <taxon>Marmotini</taxon>
        <taxon>Urocitellus</taxon>
    </lineage>
</organism>
<evidence type="ECO:0000259" key="4">
    <source>
        <dbReference type="PROSITE" id="PS50404"/>
    </source>
</evidence>
<gene>
    <name evidence="6" type="primary">LOC113191210</name>
</gene>
<dbReference type="GeneTree" id="ENSGT00940000166012"/>
<dbReference type="EC" id="2.5.1.18" evidence="2"/>
<feature type="domain" description="GST N-terminal" evidence="4">
    <location>
        <begin position="143"/>
        <end position="223"/>
    </location>
</feature>
<dbReference type="InterPro" id="IPR036249">
    <property type="entry name" value="Thioredoxin-like_sf"/>
</dbReference>
<dbReference type="Pfam" id="PF02798">
    <property type="entry name" value="GST_N"/>
    <property type="match status" value="2"/>
</dbReference>
<proteinExistence type="inferred from homology"/>
<sequence>MAGKPILHYFDGRGRMEPIRWLLAAAGEEFEEKLMKTPEDLKKLRNDGSLMFQQVPMVEIDGMTLVQTRAILNYIAAKHNLYGKDIKERALIDIYSEGVADLNEIILHYPFLPPGDKDGSLTQIKEKSRNFPAFEKGFLVMAGKPVLHYFNGRGRMESIRWLLAAAGVEFEEKFFETREEFEKLIQGGTLMYERVPMVEMDGMNLVESRAILRYIAAKYGLYGRNLKEQAWIDMYVEGLRDLSDMIMYFPLSLPEEKEMNLEYILQRATMRFFPVYEKALRDPGKDFLVGSQLSWADIQLLEVILMAEECKPSVLSDFPLLQEFKVRISHIPTIYKFLQPGSQRKPPLDEESIKKVKKIFKFENGMFLKNMSTIEAEY</sequence>
<dbReference type="PRINTS" id="PR01266">
    <property type="entry name" value="GSTRNSFRASEA"/>
</dbReference>
<dbReference type="CDD" id="cd03208">
    <property type="entry name" value="GST_C_Alpha"/>
    <property type="match status" value="1"/>
</dbReference>
<dbReference type="GO" id="GO:0006805">
    <property type="term" value="P:xenobiotic metabolic process"/>
    <property type="evidence" value="ECO:0007669"/>
    <property type="project" value="TreeGrafter"/>
</dbReference>
<dbReference type="PROSITE" id="PS50405">
    <property type="entry name" value="GST_CTER"/>
    <property type="match status" value="1"/>
</dbReference>
<feature type="domain" description="GST C-terminal" evidence="5">
    <location>
        <begin position="225"/>
        <end position="348"/>
    </location>
</feature>
<dbReference type="Gene3D" id="1.20.1050.10">
    <property type="match status" value="2"/>
</dbReference>
<accession>A0A8D2I7F8</accession>
<keyword evidence="7" id="KW-1185">Reference proteome</keyword>
<evidence type="ECO:0000313" key="7">
    <source>
        <dbReference type="Proteomes" id="UP000694417"/>
    </source>
</evidence>
<dbReference type="PANTHER" id="PTHR11571:SF99">
    <property type="entry name" value="GLUTATHIONE TRANSFERASE"/>
    <property type="match status" value="1"/>
</dbReference>
<name>A0A8D2I7F8_UROPR</name>
<evidence type="ECO:0000256" key="1">
    <source>
        <dbReference type="ARBA" id="ARBA00011055"/>
    </source>
</evidence>
<dbReference type="Pfam" id="PF14497">
    <property type="entry name" value="GST_C_3"/>
    <property type="match status" value="1"/>
</dbReference>
<protein>
    <recommendedName>
        <fullName evidence="2">glutathione transferase</fullName>
        <ecNumber evidence="2">2.5.1.18</ecNumber>
    </recommendedName>
</protein>
<dbReference type="SUPFAM" id="SSF52833">
    <property type="entry name" value="Thioredoxin-like"/>
    <property type="match status" value="2"/>
</dbReference>